<evidence type="ECO:0000256" key="1">
    <source>
        <dbReference type="SAM" id="MobiDB-lite"/>
    </source>
</evidence>
<comment type="caution">
    <text evidence="2">The sequence shown here is derived from an EMBL/GenBank/DDBJ whole genome shotgun (WGS) entry which is preliminary data.</text>
</comment>
<dbReference type="Proteomes" id="UP000696485">
    <property type="component" value="Unassembled WGS sequence"/>
</dbReference>
<feature type="compositionally biased region" description="Basic and acidic residues" evidence="1">
    <location>
        <begin position="1"/>
        <end position="10"/>
    </location>
</feature>
<reference evidence="2" key="1">
    <citation type="journal article" date="2020" name="Fungal Divers.">
        <title>Resolving the Mortierellaceae phylogeny through synthesis of multi-gene phylogenetics and phylogenomics.</title>
        <authorList>
            <person name="Vandepol N."/>
            <person name="Liber J."/>
            <person name="Desiro A."/>
            <person name="Na H."/>
            <person name="Kennedy M."/>
            <person name="Barry K."/>
            <person name="Grigoriev I.V."/>
            <person name="Miller A.N."/>
            <person name="O'Donnell K."/>
            <person name="Stajich J.E."/>
            <person name="Bonito G."/>
        </authorList>
    </citation>
    <scope>NUCLEOTIDE SEQUENCE</scope>
    <source>
        <strain evidence="2">NVP1</strain>
    </source>
</reference>
<dbReference type="AlphaFoldDB" id="A0A9P5VLM5"/>
<keyword evidence="3" id="KW-1185">Reference proteome</keyword>
<proteinExistence type="predicted"/>
<gene>
    <name evidence="2" type="ORF">BG006_006171</name>
</gene>
<feature type="region of interest" description="Disordered" evidence="1">
    <location>
        <begin position="1"/>
        <end position="88"/>
    </location>
</feature>
<evidence type="ECO:0000313" key="3">
    <source>
        <dbReference type="Proteomes" id="UP000696485"/>
    </source>
</evidence>
<protein>
    <submittedName>
        <fullName evidence="2">Uncharacterized protein</fullName>
    </submittedName>
</protein>
<feature type="compositionally biased region" description="Acidic residues" evidence="1">
    <location>
        <begin position="66"/>
        <end position="81"/>
    </location>
</feature>
<sequence length="88" mass="10130">MTDADRERMRANWPNLEELQEQSPYDDVERNRQYGMLGELEKEPYDSEEEAGSAIDVGRDEGPGSVEDDDEWEADSMEEEVCLSNVIK</sequence>
<organism evidence="2 3">
    <name type="scientific">Podila minutissima</name>
    <dbReference type="NCBI Taxonomy" id="64525"/>
    <lineage>
        <taxon>Eukaryota</taxon>
        <taxon>Fungi</taxon>
        <taxon>Fungi incertae sedis</taxon>
        <taxon>Mucoromycota</taxon>
        <taxon>Mortierellomycotina</taxon>
        <taxon>Mortierellomycetes</taxon>
        <taxon>Mortierellales</taxon>
        <taxon>Mortierellaceae</taxon>
        <taxon>Podila</taxon>
    </lineage>
</organism>
<evidence type="ECO:0000313" key="2">
    <source>
        <dbReference type="EMBL" id="KAF9330930.1"/>
    </source>
</evidence>
<dbReference type="EMBL" id="JAAAUY010000360">
    <property type="protein sequence ID" value="KAF9330930.1"/>
    <property type="molecule type" value="Genomic_DNA"/>
</dbReference>
<accession>A0A9P5VLM5</accession>
<name>A0A9P5VLM5_9FUNG</name>